<dbReference type="GO" id="GO:0003697">
    <property type="term" value="F:single-stranded DNA binding"/>
    <property type="evidence" value="ECO:0007669"/>
    <property type="project" value="TreeGrafter"/>
</dbReference>
<keyword evidence="2" id="KW-1185">Reference proteome</keyword>
<evidence type="ECO:0000313" key="2">
    <source>
        <dbReference type="Proteomes" id="UP001258017"/>
    </source>
</evidence>
<organism evidence="1 2">
    <name type="scientific">Odynerus spinipes</name>
    <dbReference type="NCBI Taxonomy" id="1348599"/>
    <lineage>
        <taxon>Eukaryota</taxon>
        <taxon>Metazoa</taxon>
        <taxon>Ecdysozoa</taxon>
        <taxon>Arthropoda</taxon>
        <taxon>Hexapoda</taxon>
        <taxon>Insecta</taxon>
        <taxon>Pterygota</taxon>
        <taxon>Neoptera</taxon>
        <taxon>Endopterygota</taxon>
        <taxon>Hymenoptera</taxon>
        <taxon>Apocrita</taxon>
        <taxon>Aculeata</taxon>
        <taxon>Vespoidea</taxon>
        <taxon>Vespidae</taxon>
        <taxon>Eumeninae</taxon>
        <taxon>Odynerus</taxon>
    </lineage>
</organism>
<accession>A0AAD9RKV9</accession>
<proteinExistence type="predicted"/>
<gene>
    <name evidence="1" type="ORF">KPH14_002133</name>
</gene>
<protein>
    <recommendedName>
        <fullName evidence="3">ATPase AAA-type core domain-containing protein</fullName>
    </recommendedName>
</protein>
<evidence type="ECO:0008006" key="3">
    <source>
        <dbReference type="Google" id="ProtNLM"/>
    </source>
</evidence>
<name>A0AAD9RKV9_9HYME</name>
<dbReference type="GO" id="GO:0097196">
    <property type="term" value="C:Shu complex"/>
    <property type="evidence" value="ECO:0007669"/>
    <property type="project" value="TreeGrafter"/>
</dbReference>
<reference evidence="1" key="1">
    <citation type="submission" date="2021-08" db="EMBL/GenBank/DDBJ databases">
        <authorList>
            <person name="Misof B."/>
            <person name="Oliver O."/>
            <person name="Podsiadlowski L."/>
            <person name="Donath A."/>
            <person name="Peters R."/>
            <person name="Mayer C."/>
            <person name="Rust J."/>
            <person name="Gunkel S."/>
            <person name="Lesny P."/>
            <person name="Martin S."/>
            <person name="Oeyen J.P."/>
            <person name="Petersen M."/>
            <person name="Panagiotis P."/>
            <person name="Wilbrandt J."/>
            <person name="Tanja T."/>
        </authorList>
    </citation>
    <scope>NUCLEOTIDE SEQUENCE</scope>
    <source>
        <strain evidence="1">GBR_01_08_01A</strain>
        <tissue evidence="1">Thorax + abdomen</tissue>
    </source>
</reference>
<dbReference type="PANTHER" id="PTHR28653:SF1">
    <property type="entry name" value="ATPASE SWSAP1"/>
    <property type="match status" value="1"/>
</dbReference>
<evidence type="ECO:0000313" key="1">
    <source>
        <dbReference type="EMBL" id="KAK2581632.1"/>
    </source>
</evidence>
<dbReference type="EMBL" id="JAIFRP010000038">
    <property type="protein sequence ID" value="KAK2581632.1"/>
    <property type="molecule type" value="Genomic_DNA"/>
</dbReference>
<comment type="caution">
    <text evidence="1">The sequence shown here is derived from an EMBL/GenBank/DDBJ whole genome shotgun (WGS) entry which is preliminary data.</text>
</comment>
<dbReference type="Proteomes" id="UP001258017">
    <property type="component" value="Unassembled WGS sequence"/>
</dbReference>
<sequence>MIKCNTLREIAFSNETQSSRKVMVVRRFDTALSKEIRDMFSTKQNVKTTLIHGPQELSKTFLYEAAIYWAEEGHRVFYITPEPLQSLPSACHDRTSSSYMVLKLIRFIYLSDYKSLVTQLTELHTFVSLPSIFLLDDLDHYLNDDATEIQEPCQEEKKMRIARACSVIFDAINSCSRISNTAVHACVWSSSALKKSDMDPTIYFRNIWNVSEDREKKIISLEKVGHETCEPDGYPSFEYHKFQDGTRILKKVFRTFLD</sequence>
<reference evidence="1" key="2">
    <citation type="journal article" date="2023" name="Commun. Biol.">
        <title>Intrasexual cuticular hydrocarbon dimorphism in a wasp sheds light on hydrocarbon biosynthesis genes in Hymenoptera.</title>
        <authorList>
            <person name="Moris V.C."/>
            <person name="Podsiadlowski L."/>
            <person name="Martin S."/>
            <person name="Oeyen J.P."/>
            <person name="Donath A."/>
            <person name="Petersen M."/>
            <person name="Wilbrandt J."/>
            <person name="Misof B."/>
            <person name="Liedtke D."/>
            <person name="Thamm M."/>
            <person name="Scheiner R."/>
            <person name="Schmitt T."/>
            <person name="Niehuis O."/>
        </authorList>
    </citation>
    <scope>NUCLEOTIDE SEQUENCE</scope>
    <source>
        <strain evidence="1">GBR_01_08_01A</strain>
    </source>
</reference>
<dbReference type="AlphaFoldDB" id="A0AAD9RKV9"/>
<dbReference type="PANTHER" id="PTHR28653">
    <property type="match status" value="1"/>
</dbReference>
<dbReference type="GO" id="GO:0000724">
    <property type="term" value="P:double-strand break repair via homologous recombination"/>
    <property type="evidence" value="ECO:0007669"/>
    <property type="project" value="TreeGrafter"/>
</dbReference>